<dbReference type="SUPFAM" id="SSF55785">
    <property type="entry name" value="PYP-like sensor domain (PAS domain)"/>
    <property type="match status" value="1"/>
</dbReference>
<evidence type="ECO:0000256" key="11">
    <source>
        <dbReference type="SAM" id="MobiDB-lite"/>
    </source>
</evidence>
<keyword evidence="1" id="KW-0600">Photoreceptor protein</keyword>
<dbReference type="InterPro" id="IPR036097">
    <property type="entry name" value="HisK_dim/P_sf"/>
</dbReference>
<name>A0A1L9S4V0_9EURO</name>
<dbReference type="InterPro" id="IPR016132">
    <property type="entry name" value="Phyto_chromo_attachment"/>
</dbReference>
<keyword evidence="7" id="KW-0067">ATP-binding</keyword>
<dbReference type="GO" id="GO:0006355">
    <property type="term" value="P:regulation of DNA-templated transcription"/>
    <property type="evidence" value="ECO:0007669"/>
    <property type="project" value="InterPro"/>
</dbReference>
<evidence type="ECO:0000256" key="10">
    <source>
        <dbReference type="ARBA" id="ARBA00023170"/>
    </source>
</evidence>
<feature type="region of interest" description="Disordered" evidence="11">
    <location>
        <begin position="1"/>
        <end position="33"/>
    </location>
</feature>
<dbReference type="SUPFAM" id="SSF47384">
    <property type="entry name" value="Homodimeric domain of signal transducing histidine kinase"/>
    <property type="match status" value="1"/>
</dbReference>
<dbReference type="VEuPathDB" id="FungiDB:ASPZODRAFT_77471"/>
<dbReference type="STRING" id="1073090.A0A1L9S4V0"/>
<gene>
    <name evidence="13" type="ORF">ASPZODRAFT_77471</name>
</gene>
<dbReference type="SMART" id="SM00388">
    <property type="entry name" value="HisKA"/>
    <property type="match status" value="1"/>
</dbReference>
<dbReference type="Gene3D" id="3.30.450.40">
    <property type="match status" value="1"/>
</dbReference>
<keyword evidence="9" id="KW-0902">Two-component regulatory system</keyword>
<dbReference type="PRINTS" id="PR01033">
    <property type="entry name" value="PHYTOCHROME"/>
</dbReference>
<dbReference type="GO" id="GO:0009881">
    <property type="term" value="F:photoreceptor activity"/>
    <property type="evidence" value="ECO:0007669"/>
    <property type="project" value="UniProtKB-KW"/>
</dbReference>
<protein>
    <recommendedName>
        <fullName evidence="12">Phytochrome chromophore attachment site domain-containing protein</fullName>
    </recommendedName>
</protein>
<dbReference type="Gene3D" id="3.30.450.270">
    <property type="match status" value="1"/>
</dbReference>
<dbReference type="InterPro" id="IPR043150">
    <property type="entry name" value="Phytochrome_PHY_sf"/>
</dbReference>
<dbReference type="InterPro" id="IPR003018">
    <property type="entry name" value="GAF"/>
</dbReference>
<dbReference type="EMBL" id="KV878365">
    <property type="protein sequence ID" value="OJJ42199.1"/>
    <property type="molecule type" value="Genomic_DNA"/>
</dbReference>
<sequence length="763" mass="83786">MSTATPDSDPVKSDRTPSPQSRPQPPALHGPGFLTTRSTHVVTEGGHGVITGAGEASVQFQYCEDEPIHIPGAIQSFGAMLALREQSAGQLVVRVVSENCHRLMGHSPQQLFLLHSFCDILAHDQAETLLDHIRVAQDRTVDLRVDGPEVFALTIATAEGGEPRRFWCAVHLVPAHSDLLLCELELEDDEISPLCAQAMASPPVPVSTLGVFPTAEQIVASTTKTSQPLRILRTVRRSKGPAVMEVFTVLAQIQEQLGATLELDSLLNTTAGLVMELTGFPKVMIYRFDSRWNGQVVAELVDPQVTVDLYKGLRFPAADIPAQARHLYKLNRVRLLYDRDQITARLVCRSREDLETPLDMTHAYLRALSPVHLRYLAHMQVRSCMSISINAFGDLWGLISCHAYGTQGMRVSFPVRKMCRLLGETVARNIERLSHASSLQVRNLLSTLPSQANPAGHLLASCDDLMRLFDADYGALCIGDETRILGDGSDAHDVLALLGFLRMHGQRDSVLASHDIARDFPALRYPPGLQVISGLLYLPFSPHGGDFLVFFRKGQLAKIAWGGNPYTKHPPQGSIGLLEPRNSFAAWQETVLGQSHEWSPAHVEAAAALCFVCSRFLSIRRHKEAAMQNSQLTRILLDSSAHAFRTPLNAILQHLEMALDGALDDKTRDGLTGSYGSAASKSLIHVLSDLLDMANTKRGQQLLYLTMAGGRADVVDASSSAFGIGIRAWCITVIHEPSSRLRPDPEGYFFIEWQVFTLAGRPQ</sequence>
<dbReference type="PANTHER" id="PTHR43065">
    <property type="entry name" value="SENSOR HISTIDINE KINASE"/>
    <property type="match status" value="1"/>
</dbReference>
<evidence type="ECO:0000256" key="7">
    <source>
        <dbReference type="ARBA" id="ARBA00022840"/>
    </source>
</evidence>
<dbReference type="RefSeq" id="XP_022576709.1">
    <property type="nucleotide sequence ID" value="XM_022730176.1"/>
</dbReference>
<dbReference type="CDD" id="cd00082">
    <property type="entry name" value="HisKA"/>
    <property type="match status" value="1"/>
</dbReference>
<dbReference type="GO" id="GO:0005524">
    <property type="term" value="F:ATP binding"/>
    <property type="evidence" value="ECO:0007669"/>
    <property type="project" value="UniProtKB-KW"/>
</dbReference>
<dbReference type="OrthoDB" id="2015534at2759"/>
<dbReference type="GO" id="GO:0000155">
    <property type="term" value="F:phosphorelay sensor kinase activity"/>
    <property type="evidence" value="ECO:0007669"/>
    <property type="project" value="InterPro"/>
</dbReference>
<evidence type="ECO:0000256" key="1">
    <source>
        <dbReference type="ARBA" id="ARBA00022543"/>
    </source>
</evidence>
<dbReference type="SUPFAM" id="SSF55781">
    <property type="entry name" value="GAF domain-like"/>
    <property type="match status" value="2"/>
</dbReference>
<evidence type="ECO:0000256" key="5">
    <source>
        <dbReference type="ARBA" id="ARBA00022741"/>
    </source>
</evidence>
<evidence type="ECO:0000256" key="8">
    <source>
        <dbReference type="ARBA" id="ARBA00022991"/>
    </source>
</evidence>
<keyword evidence="6" id="KW-0418">Kinase</keyword>
<keyword evidence="3" id="KW-0716">Sensory transduction</keyword>
<evidence type="ECO:0000313" key="13">
    <source>
        <dbReference type="EMBL" id="OJJ42199.1"/>
    </source>
</evidence>
<evidence type="ECO:0000256" key="6">
    <source>
        <dbReference type="ARBA" id="ARBA00022777"/>
    </source>
</evidence>
<keyword evidence="5" id="KW-0547">Nucleotide-binding</keyword>
<evidence type="ECO:0000313" key="14">
    <source>
        <dbReference type="Proteomes" id="UP000184188"/>
    </source>
</evidence>
<evidence type="ECO:0000256" key="2">
    <source>
        <dbReference type="ARBA" id="ARBA00022553"/>
    </source>
</evidence>
<keyword evidence="2" id="KW-0597">Phosphoprotein</keyword>
<organism evidence="13 14">
    <name type="scientific">Penicilliopsis zonata CBS 506.65</name>
    <dbReference type="NCBI Taxonomy" id="1073090"/>
    <lineage>
        <taxon>Eukaryota</taxon>
        <taxon>Fungi</taxon>
        <taxon>Dikarya</taxon>
        <taxon>Ascomycota</taxon>
        <taxon>Pezizomycotina</taxon>
        <taxon>Eurotiomycetes</taxon>
        <taxon>Eurotiomycetidae</taxon>
        <taxon>Eurotiales</taxon>
        <taxon>Aspergillaceae</taxon>
        <taxon>Penicilliopsis</taxon>
    </lineage>
</organism>
<dbReference type="Gene3D" id="1.10.287.130">
    <property type="match status" value="1"/>
</dbReference>
<keyword evidence="10" id="KW-0675">Receptor</keyword>
<dbReference type="Proteomes" id="UP000184188">
    <property type="component" value="Unassembled WGS sequence"/>
</dbReference>
<keyword evidence="4" id="KW-0808">Transferase</keyword>
<dbReference type="InterPro" id="IPR003661">
    <property type="entry name" value="HisK_dim/P_dom"/>
</dbReference>
<keyword evidence="8" id="KW-0157">Chromophore</keyword>
<dbReference type="Pfam" id="PF08446">
    <property type="entry name" value="PAS_2"/>
    <property type="match status" value="1"/>
</dbReference>
<evidence type="ECO:0000256" key="3">
    <source>
        <dbReference type="ARBA" id="ARBA00022606"/>
    </source>
</evidence>
<accession>A0A1L9S4V0</accession>
<reference evidence="14" key="1">
    <citation type="journal article" date="2017" name="Genome Biol.">
        <title>Comparative genomics reveals high biological diversity and specific adaptations in the industrially and medically important fungal genus Aspergillus.</title>
        <authorList>
            <person name="de Vries R.P."/>
            <person name="Riley R."/>
            <person name="Wiebenga A."/>
            <person name="Aguilar-Osorio G."/>
            <person name="Amillis S."/>
            <person name="Uchima C.A."/>
            <person name="Anderluh G."/>
            <person name="Asadollahi M."/>
            <person name="Askin M."/>
            <person name="Barry K."/>
            <person name="Battaglia E."/>
            <person name="Bayram O."/>
            <person name="Benocci T."/>
            <person name="Braus-Stromeyer S.A."/>
            <person name="Caldana C."/>
            <person name="Canovas D."/>
            <person name="Cerqueira G.C."/>
            <person name="Chen F."/>
            <person name="Chen W."/>
            <person name="Choi C."/>
            <person name="Clum A."/>
            <person name="Dos Santos R.A."/>
            <person name="Damasio A.R."/>
            <person name="Diallinas G."/>
            <person name="Emri T."/>
            <person name="Fekete E."/>
            <person name="Flipphi M."/>
            <person name="Freyberg S."/>
            <person name="Gallo A."/>
            <person name="Gournas C."/>
            <person name="Habgood R."/>
            <person name="Hainaut M."/>
            <person name="Harispe M.L."/>
            <person name="Henrissat B."/>
            <person name="Hilden K.S."/>
            <person name="Hope R."/>
            <person name="Hossain A."/>
            <person name="Karabika E."/>
            <person name="Karaffa L."/>
            <person name="Karanyi Z."/>
            <person name="Krasevec N."/>
            <person name="Kuo A."/>
            <person name="Kusch H."/>
            <person name="LaButti K."/>
            <person name="Lagendijk E.L."/>
            <person name="Lapidus A."/>
            <person name="Levasseur A."/>
            <person name="Lindquist E."/>
            <person name="Lipzen A."/>
            <person name="Logrieco A.F."/>
            <person name="MacCabe A."/>
            <person name="Maekelae M.R."/>
            <person name="Malavazi I."/>
            <person name="Melin P."/>
            <person name="Meyer V."/>
            <person name="Mielnichuk N."/>
            <person name="Miskei M."/>
            <person name="Molnar A.P."/>
            <person name="Mule G."/>
            <person name="Ngan C.Y."/>
            <person name="Orejas M."/>
            <person name="Orosz E."/>
            <person name="Ouedraogo J.P."/>
            <person name="Overkamp K.M."/>
            <person name="Park H.-S."/>
            <person name="Perrone G."/>
            <person name="Piumi F."/>
            <person name="Punt P.J."/>
            <person name="Ram A.F."/>
            <person name="Ramon A."/>
            <person name="Rauscher S."/>
            <person name="Record E."/>
            <person name="Riano-Pachon D.M."/>
            <person name="Robert V."/>
            <person name="Roehrig J."/>
            <person name="Ruller R."/>
            <person name="Salamov A."/>
            <person name="Salih N.S."/>
            <person name="Samson R.A."/>
            <person name="Sandor E."/>
            <person name="Sanguinetti M."/>
            <person name="Schuetze T."/>
            <person name="Sepcic K."/>
            <person name="Shelest E."/>
            <person name="Sherlock G."/>
            <person name="Sophianopoulou V."/>
            <person name="Squina F.M."/>
            <person name="Sun H."/>
            <person name="Susca A."/>
            <person name="Todd R.B."/>
            <person name="Tsang A."/>
            <person name="Unkles S.E."/>
            <person name="van de Wiele N."/>
            <person name="van Rossen-Uffink D."/>
            <person name="Oliveira J.V."/>
            <person name="Vesth T.C."/>
            <person name="Visser J."/>
            <person name="Yu J.-H."/>
            <person name="Zhou M."/>
            <person name="Andersen M.R."/>
            <person name="Archer D.B."/>
            <person name="Baker S.E."/>
            <person name="Benoit I."/>
            <person name="Brakhage A.A."/>
            <person name="Braus G.H."/>
            <person name="Fischer R."/>
            <person name="Frisvad J.C."/>
            <person name="Goldman G.H."/>
            <person name="Houbraken J."/>
            <person name="Oakley B."/>
            <person name="Pocsi I."/>
            <person name="Scazzocchio C."/>
            <person name="Seiboth B."/>
            <person name="vanKuyk P.A."/>
            <person name="Wortman J."/>
            <person name="Dyer P.S."/>
            <person name="Grigoriev I.V."/>
        </authorList>
    </citation>
    <scope>NUCLEOTIDE SEQUENCE [LARGE SCALE GENOMIC DNA]</scope>
    <source>
        <strain evidence="14">CBS 506.65</strain>
    </source>
</reference>
<dbReference type="PROSITE" id="PS50046">
    <property type="entry name" value="PHYTOCHROME_2"/>
    <property type="match status" value="1"/>
</dbReference>
<dbReference type="GeneID" id="34616640"/>
<dbReference type="InterPro" id="IPR029016">
    <property type="entry name" value="GAF-like_dom_sf"/>
</dbReference>
<dbReference type="InterPro" id="IPR035965">
    <property type="entry name" value="PAS-like_dom_sf"/>
</dbReference>
<dbReference type="Pfam" id="PF00360">
    <property type="entry name" value="PHY"/>
    <property type="match status" value="1"/>
</dbReference>
<dbReference type="InterPro" id="IPR013515">
    <property type="entry name" value="Phytochrome_cen-reg"/>
</dbReference>
<keyword evidence="14" id="KW-1185">Reference proteome</keyword>
<dbReference type="AlphaFoldDB" id="A0A1L9S4V0"/>
<feature type="domain" description="Phytochrome chromophore attachment site" evidence="12">
    <location>
        <begin position="262"/>
        <end position="424"/>
    </location>
</feature>
<evidence type="ECO:0000259" key="12">
    <source>
        <dbReference type="PROSITE" id="PS50046"/>
    </source>
</evidence>
<dbReference type="InterPro" id="IPR001294">
    <property type="entry name" value="Phytochrome"/>
</dbReference>
<dbReference type="InterPro" id="IPR013654">
    <property type="entry name" value="PAS_2"/>
</dbReference>
<dbReference type="GO" id="GO:0009584">
    <property type="term" value="P:detection of visible light"/>
    <property type="evidence" value="ECO:0007669"/>
    <property type="project" value="InterPro"/>
</dbReference>
<evidence type="ECO:0000256" key="4">
    <source>
        <dbReference type="ARBA" id="ARBA00022679"/>
    </source>
</evidence>
<dbReference type="PANTHER" id="PTHR43065:SF10">
    <property type="entry name" value="PEROXIDE STRESS-ACTIVATED HISTIDINE KINASE MAK3"/>
    <property type="match status" value="1"/>
</dbReference>
<proteinExistence type="predicted"/>
<evidence type="ECO:0000256" key="9">
    <source>
        <dbReference type="ARBA" id="ARBA00023012"/>
    </source>
</evidence>
<dbReference type="Gene3D" id="3.30.450.20">
    <property type="entry name" value="PAS domain"/>
    <property type="match status" value="1"/>
</dbReference>
<dbReference type="Pfam" id="PF01590">
    <property type="entry name" value="GAF"/>
    <property type="match status" value="1"/>
</dbReference>